<protein>
    <submittedName>
        <fullName evidence="2">Uncharacterized protein</fullName>
    </submittedName>
</protein>
<accession>A0A5N1IUL3</accession>
<evidence type="ECO:0000313" key="2">
    <source>
        <dbReference type="EMBL" id="KAA9331740.1"/>
    </source>
</evidence>
<dbReference type="EMBL" id="VTWT01000007">
    <property type="protein sequence ID" value="KAA9331740.1"/>
    <property type="molecule type" value="Genomic_DNA"/>
</dbReference>
<keyword evidence="1" id="KW-1133">Transmembrane helix</keyword>
<keyword evidence="3" id="KW-1185">Reference proteome</keyword>
<dbReference type="AlphaFoldDB" id="A0A5N1IUL3"/>
<evidence type="ECO:0000313" key="3">
    <source>
        <dbReference type="Proteomes" id="UP000326570"/>
    </source>
</evidence>
<dbReference type="Proteomes" id="UP000326570">
    <property type="component" value="Unassembled WGS sequence"/>
</dbReference>
<name>A0A5N1IUL3_9BACT</name>
<proteinExistence type="predicted"/>
<dbReference type="RefSeq" id="WP_150904350.1">
    <property type="nucleotide sequence ID" value="NZ_VTWT01000007.1"/>
</dbReference>
<sequence length="232" mass="26052">MSDVQNPIFDDEREFLERQKLEYKNALMSDVAGLKDQTTQIGKGALLLGGAMAGVWMVSKLIIGGTKKRKKKKAKMKLLQSQSTNPNSGFYLKNGGVQPAGSNQVYPEHQPRYDDEVNFGSPLDFNQPVSEEGSSSFYNTPAKVFEPQRNLPGKYSLHQHYHAASEPEQHKSFFESEFVRSLATQAMAFLLVYLSKKAEEYVVKNYDIATDKGSETHDVDFTYLNTDAGKHL</sequence>
<organism evidence="2 3">
    <name type="scientific">Adhaeribacter soli</name>
    <dbReference type="NCBI Taxonomy" id="2607655"/>
    <lineage>
        <taxon>Bacteria</taxon>
        <taxon>Pseudomonadati</taxon>
        <taxon>Bacteroidota</taxon>
        <taxon>Cytophagia</taxon>
        <taxon>Cytophagales</taxon>
        <taxon>Hymenobacteraceae</taxon>
        <taxon>Adhaeribacter</taxon>
    </lineage>
</organism>
<evidence type="ECO:0000256" key="1">
    <source>
        <dbReference type="SAM" id="Phobius"/>
    </source>
</evidence>
<comment type="caution">
    <text evidence="2">The sequence shown here is derived from an EMBL/GenBank/DDBJ whole genome shotgun (WGS) entry which is preliminary data.</text>
</comment>
<feature type="transmembrane region" description="Helical" evidence="1">
    <location>
        <begin position="44"/>
        <end position="63"/>
    </location>
</feature>
<keyword evidence="1" id="KW-0472">Membrane</keyword>
<gene>
    <name evidence="2" type="ORF">F0P94_13090</name>
</gene>
<keyword evidence="1" id="KW-0812">Transmembrane</keyword>
<reference evidence="2 3" key="1">
    <citation type="submission" date="2019-09" db="EMBL/GenBank/DDBJ databases">
        <title>Genome sequence of Adhaeribacter sp. M2.</title>
        <authorList>
            <person name="Srinivasan S."/>
        </authorList>
    </citation>
    <scope>NUCLEOTIDE SEQUENCE [LARGE SCALE GENOMIC DNA]</scope>
    <source>
        <strain evidence="2 3">M2</strain>
    </source>
</reference>